<reference evidence="4 5" key="1">
    <citation type="submission" date="2016-04" db="EMBL/GenBank/DDBJ databases">
        <title>Evolutionary innovation and constraint leading to complex multicellularity in the Ascomycota.</title>
        <authorList>
            <person name="Cisse O."/>
            <person name="Nguyen A."/>
            <person name="Hewitt D.A."/>
            <person name="Jedd G."/>
            <person name="Stajich J.E."/>
        </authorList>
    </citation>
    <scope>NUCLEOTIDE SEQUENCE [LARGE SCALE GENOMIC DNA]</scope>
    <source>
        <strain evidence="4 5">DAH-3</strain>
    </source>
</reference>
<dbReference type="GO" id="GO:0005730">
    <property type="term" value="C:nucleolus"/>
    <property type="evidence" value="ECO:0007669"/>
    <property type="project" value="TreeGrafter"/>
</dbReference>
<dbReference type="InterPro" id="IPR042246">
    <property type="entry name" value="ZCCHC9"/>
</dbReference>
<sequence>MARITSLKSTKKTYEEASEFKSRPIDKPEKSIHRQHPYKNKNPWSETRRLHRISERAAATHCFVCRAPGHLASECPLASEGQSGICYKCGSTQHALRECKRKVKSLPYAKCFLCKDFGHLTSKCPQNDKGKYPNGGGCGICGGISHLKDQCKKPAEVKLGTTVGMVGNGMAADEDDFHDIVRLDDVKKPNILVKKKKDVRF</sequence>
<dbReference type="EMBL" id="LXFE01000287">
    <property type="protein sequence ID" value="OLL25901.1"/>
    <property type="molecule type" value="Genomic_DNA"/>
</dbReference>
<keyword evidence="1" id="KW-0479">Metal-binding</keyword>
<dbReference type="STRING" id="1198029.A0A1U7LTQ7"/>
<evidence type="ECO:0000256" key="1">
    <source>
        <dbReference type="PROSITE-ProRule" id="PRU00047"/>
    </source>
</evidence>
<evidence type="ECO:0000259" key="3">
    <source>
        <dbReference type="PROSITE" id="PS50158"/>
    </source>
</evidence>
<dbReference type="Proteomes" id="UP000186594">
    <property type="component" value="Unassembled WGS sequence"/>
</dbReference>
<keyword evidence="1" id="KW-0863">Zinc-finger</keyword>
<dbReference type="SMART" id="SM00343">
    <property type="entry name" value="ZnF_C2HC"/>
    <property type="match status" value="4"/>
</dbReference>
<protein>
    <submittedName>
        <fullName evidence="4">Zinc finger CCHC domain-containing protein 9</fullName>
    </submittedName>
</protein>
<evidence type="ECO:0000313" key="5">
    <source>
        <dbReference type="Proteomes" id="UP000186594"/>
    </source>
</evidence>
<evidence type="ECO:0000313" key="4">
    <source>
        <dbReference type="EMBL" id="OLL25901.1"/>
    </source>
</evidence>
<evidence type="ECO:0000256" key="2">
    <source>
        <dbReference type="SAM" id="MobiDB-lite"/>
    </source>
</evidence>
<dbReference type="InterPro" id="IPR001878">
    <property type="entry name" value="Znf_CCHC"/>
</dbReference>
<dbReference type="AlphaFoldDB" id="A0A1U7LTQ7"/>
<dbReference type="PANTHER" id="PTHR46242">
    <property type="entry name" value="ZINC FINGER CCHC DOMAIN-CONTAINING PROTEIN 9 ZCCHC9"/>
    <property type="match status" value="1"/>
</dbReference>
<dbReference type="PROSITE" id="PS50158">
    <property type="entry name" value="ZF_CCHC"/>
    <property type="match status" value="3"/>
</dbReference>
<name>A0A1U7LTQ7_NEOID</name>
<feature type="domain" description="CCHC-type" evidence="3">
    <location>
        <begin position="86"/>
        <end position="101"/>
    </location>
</feature>
<dbReference type="OMA" id="VSICFRC"/>
<organism evidence="4 5">
    <name type="scientific">Neolecta irregularis (strain DAH-3)</name>
    <dbReference type="NCBI Taxonomy" id="1198029"/>
    <lineage>
        <taxon>Eukaryota</taxon>
        <taxon>Fungi</taxon>
        <taxon>Dikarya</taxon>
        <taxon>Ascomycota</taxon>
        <taxon>Taphrinomycotina</taxon>
        <taxon>Neolectales</taxon>
        <taxon>Neolectaceae</taxon>
        <taxon>Neolecta</taxon>
    </lineage>
</organism>
<dbReference type="GO" id="GO:0003676">
    <property type="term" value="F:nucleic acid binding"/>
    <property type="evidence" value="ECO:0007669"/>
    <property type="project" value="InterPro"/>
</dbReference>
<dbReference type="Pfam" id="PF00098">
    <property type="entry name" value="zf-CCHC"/>
    <property type="match status" value="1"/>
</dbReference>
<dbReference type="GO" id="GO:0008270">
    <property type="term" value="F:zinc ion binding"/>
    <property type="evidence" value="ECO:0007669"/>
    <property type="project" value="UniProtKB-KW"/>
</dbReference>
<dbReference type="PANTHER" id="PTHR46242:SF1">
    <property type="entry name" value="ZINC FINGER CCHC DOMAIN-CONTAINING PROTEIN 9"/>
    <property type="match status" value="1"/>
</dbReference>
<keyword evidence="1" id="KW-0862">Zinc</keyword>
<feature type="domain" description="CCHC-type" evidence="3">
    <location>
        <begin position="110"/>
        <end position="126"/>
    </location>
</feature>
<accession>A0A1U7LTQ7</accession>
<dbReference type="Gene3D" id="4.10.60.10">
    <property type="entry name" value="Zinc finger, CCHC-type"/>
    <property type="match status" value="2"/>
</dbReference>
<keyword evidence="5" id="KW-1185">Reference proteome</keyword>
<comment type="caution">
    <text evidence="4">The sequence shown here is derived from an EMBL/GenBank/DDBJ whole genome shotgun (WGS) entry which is preliminary data.</text>
</comment>
<feature type="compositionally biased region" description="Basic and acidic residues" evidence="2">
    <location>
        <begin position="12"/>
        <end position="32"/>
    </location>
</feature>
<feature type="region of interest" description="Disordered" evidence="2">
    <location>
        <begin position="1"/>
        <end position="47"/>
    </location>
</feature>
<gene>
    <name evidence="4" type="ORF">NEOLI_002019</name>
</gene>
<dbReference type="SUPFAM" id="SSF57756">
    <property type="entry name" value="Retrovirus zinc finger-like domains"/>
    <property type="match status" value="2"/>
</dbReference>
<dbReference type="OrthoDB" id="3863715at2759"/>
<dbReference type="InterPro" id="IPR036875">
    <property type="entry name" value="Znf_CCHC_sf"/>
</dbReference>
<feature type="domain" description="CCHC-type" evidence="3">
    <location>
        <begin position="62"/>
        <end position="76"/>
    </location>
</feature>
<proteinExistence type="predicted"/>